<accession>A0A1E5UF51</accession>
<dbReference type="Proteomes" id="UP000095601">
    <property type="component" value="Unassembled WGS sequence"/>
</dbReference>
<reference evidence="1 2" key="1">
    <citation type="submission" date="2016-09" db="EMBL/GenBank/DDBJ databases">
        <authorList>
            <person name="Capua I."/>
            <person name="De Benedictis P."/>
            <person name="Joannis T."/>
            <person name="Lombin L.H."/>
            <person name="Cattoli G."/>
        </authorList>
    </citation>
    <scope>NUCLEOTIDE SEQUENCE [LARGE SCALE GENOMIC DNA]</scope>
    <source>
        <strain evidence="1 2">NRS-1</strain>
    </source>
</reference>
<dbReference type="EMBL" id="MKGI01000038">
    <property type="protein sequence ID" value="OEL11522.1"/>
    <property type="molecule type" value="Genomic_DNA"/>
</dbReference>
<organism evidence="1 2">
    <name type="scientific">Cloacibacterium normanense</name>
    <dbReference type="NCBI Taxonomy" id="237258"/>
    <lineage>
        <taxon>Bacteria</taxon>
        <taxon>Pseudomonadati</taxon>
        <taxon>Bacteroidota</taxon>
        <taxon>Flavobacteriia</taxon>
        <taxon>Flavobacteriales</taxon>
        <taxon>Weeksellaceae</taxon>
    </lineage>
</organism>
<keyword evidence="2" id="KW-1185">Reference proteome</keyword>
<name>A0A1E5UF51_9FLAO</name>
<comment type="caution">
    <text evidence="1">The sequence shown here is derived from an EMBL/GenBank/DDBJ whole genome shotgun (WGS) entry which is preliminary data.</text>
</comment>
<evidence type="ECO:0000313" key="2">
    <source>
        <dbReference type="Proteomes" id="UP000095601"/>
    </source>
</evidence>
<proteinExistence type="predicted"/>
<sequence length="42" mass="4840">MRCGAKEFPVFLFLPKLQNILTSSNKNFPRHIAKPMLCDVSF</sequence>
<dbReference type="AlphaFoldDB" id="A0A1E5UF51"/>
<gene>
    <name evidence="1" type="ORF">BHF72_2011</name>
</gene>
<evidence type="ECO:0000313" key="1">
    <source>
        <dbReference type="EMBL" id="OEL11522.1"/>
    </source>
</evidence>
<protein>
    <submittedName>
        <fullName evidence="1">Uncharacterized protein</fullName>
    </submittedName>
</protein>